<protein>
    <submittedName>
        <fullName evidence="3">Putative alkaline shock family protein YloU</fullName>
    </submittedName>
</protein>
<name>A0A316A6D1_9ACTN</name>
<evidence type="ECO:0000256" key="2">
    <source>
        <dbReference type="SAM" id="MobiDB-lite"/>
    </source>
</evidence>
<comment type="similarity">
    <text evidence="1">Belongs to the asp23 family.</text>
</comment>
<evidence type="ECO:0000313" key="4">
    <source>
        <dbReference type="Proteomes" id="UP000245469"/>
    </source>
</evidence>
<keyword evidence="4" id="KW-1185">Reference proteome</keyword>
<dbReference type="Proteomes" id="UP000245469">
    <property type="component" value="Unassembled WGS sequence"/>
</dbReference>
<dbReference type="InterPro" id="IPR005531">
    <property type="entry name" value="Asp23"/>
</dbReference>
<proteinExistence type="inferred from homology"/>
<evidence type="ECO:0000256" key="1">
    <source>
        <dbReference type="ARBA" id="ARBA00005721"/>
    </source>
</evidence>
<dbReference type="AlphaFoldDB" id="A0A316A6D1"/>
<dbReference type="EMBL" id="QGDQ01000017">
    <property type="protein sequence ID" value="PWJ52798.1"/>
    <property type="molecule type" value="Genomic_DNA"/>
</dbReference>
<comment type="caution">
    <text evidence="3">The sequence shown here is derived from an EMBL/GenBank/DDBJ whole genome shotgun (WGS) entry which is preliminary data.</text>
</comment>
<dbReference type="RefSeq" id="WP_109775068.1">
    <property type="nucleotide sequence ID" value="NZ_QGDQ01000017.1"/>
</dbReference>
<dbReference type="Pfam" id="PF03780">
    <property type="entry name" value="Asp23"/>
    <property type="match status" value="1"/>
</dbReference>
<gene>
    <name evidence="3" type="ORF">BXY45_11750</name>
</gene>
<accession>A0A316A6D1</accession>
<feature type="compositionally biased region" description="Polar residues" evidence="2">
    <location>
        <begin position="1"/>
        <end position="17"/>
    </location>
</feature>
<reference evidence="3 4" key="1">
    <citation type="submission" date="2018-03" db="EMBL/GenBank/DDBJ databases">
        <title>Genomic Encyclopedia of Archaeal and Bacterial Type Strains, Phase II (KMG-II): from individual species to whole genera.</title>
        <authorList>
            <person name="Goeker M."/>
        </authorList>
    </citation>
    <scope>NUCLEOTIDE SEQUENCE [LARGE SCALE GENOMIC DNA]</scope>
    <source>
        <strain evidence="3 4">DSM 44889</strain>
    </source>
</reference>
<organism evidence="3 4">
    <name type="scientific">Quadrisphaera granulorum</name>
    <dbReference type="NCBI Taxonomy" id="317664"/>
    <lineage>
        <taxon>Bacteria</taxon>
        <taxon>Bacillati</taxon>
        <taxon>Actinomycetota</taxon>
        <taxon>Actinomycetes</taxon>
        <taxon>Kineosporiales</taxon>
        <taxon>Kineosporiaceae</taxon>
        <taxon>Quadrisphaera</taxon>
    </lineage>
</organism>
<evidence type="ECO:0000313" key="3">
    <source>
        <dbReference type="EMBL" id="PWJ52798.1"/>
    </source>
</evidence>
<sequence>MSTLTQTPDRPATTPSEPTAGPVTDTAATQLAEAGQRGHLQVAERVVVAIARAAAMEVPGVATPTQGRAASKAAGLGSQIGEQLQGAVGRTLPRAAAQVAGQRARITVEIALIWPHSAAQVAAAVREHVAARLAEYAAVTTDAVTVTVSSVVRAQRTAGLRRVQ</sequence>
<feature type="region of interest" description="Disordered" evidence="2">
    <location>
        <begin position="1"/>
        <end position="23"/>
    </location>
</feature>